<dbReference type="Gene3D" id="3.40.50.2300">
    <property type="match status" value="1"/>
</dbReference>
<evidence type="ECO:0000259" key="5">
    <source>
        <dbReference type="PROSITE" id="PS51832"/>
    </source>
</evidence>
<dbReference type="CDD" id="cd17569">
    <property type="entry name" value="REC_HupR-like"/>
    <property type="match status" value="1"/>
</dbReference>
<gene>
    <name evidence="6" type="ORF">OLX77_03775</name>
</gene>
<protein>
    <submittedName>
        <fullName evidence="6">HD domain-containing protein</fullName>
    </submittedName>
</protein>
<dbReference type="PANTHER" id="PTHR45228:SF8">
    <property type="entry name" value="TWO-COMPONENT RESPONSE REGULATOR-RELATED"/>
    <property type="match status" value="1"/>
</dbReference>
<evidence type="ECO:0000313" key="6">
    <source>
        <dbReference type="EMBL" id="MDG4475278.1"/>
    </source>
</evidence>
<feature type="domain" description="HD-GYP" evidence="5">
    <location>
        <begin position="185"/>
        <end position="379"/>
    </location>
</feature>
<keyword evidence="2" id="KW-0175">Coiled coil</keyword>
<dbReference type="AlphaFoldDB" id="A0A9X4MFD0"/>
<dbReference type="InterPro" id="IPR006674">
    <property type="entry name" value="HD_domain"/>
</dbReference>
<dbReference type="PANTHER" id="PTHR45228">
    <property type="entry name" value="CYCLIC DI-GMP PHOSPHODIESTERASE TM_0186-RELATED"/>
    <property type="match status" value="1"/>
</dbReference>
<feature type="domain" description="HD" evidence="4">
    <location>
        <begin position="207"/>
        <end position="330"/>
    </location>
</feature>
<evidence type="ECO:0000259" key="3">
    <source>
        <dbReference type="PROSITE" id="PS50110"/>
    </source>
</evidence>
<evidence type="ECO:0000256" key="1">
    <source>
        <dbReference type="PROSITE-ProRule" id="PRU00169"/>
    </source>
</evidence>
<dbReference type="PROSITE" id="PS51831">
    <property type="entry name" value="HD"/>
    <property type="match status" value="1"/>
</dbReference>
<dbReference type="PROSITE" id="PS50110">
    <property type="entry name" value="RESPONSE_REGULATORY"/>
    <property type="match status" value="1"/>
</dbReference>
<dbReference type="SMART" id="SM00471">
    <property type="entry name" value="HDc"/>
    <property type="match status" value="1"/>
</dbReference>
<dbReference type="SUPFAM" id="SSF109604">
    <property type="entry name" value="HD-domain/PDEase-like"/>
    <property type="match status" value="1"/>
</dbReference>
<dbReference type="SUPFAM" id="SSF52172">
    <property type="entry name" value="CheY-like"/>
    <property type="match status" value="1"/>
</dbReference>
<dbReference type="InterPro" id="IPR001789">
    <property type="entry name" value="Sig_transdc_resp-reg_receiver"/>
</dbReference>
<reference evidence="6" key="1">
    <citation type="journal article" date="2022" name="bioRxiv">
        <title>Thiovibrio frasassiensisgen. nov., sp. nov., an autotrophic, elemental sulfur disproportionating bacterium isolated from sulfidic karst sediment, and proposal of Thiovibrionaceae fam. nov.</title>
        <authorList>
            <person name="Aronson H."/>
            <person name="Thomas C."/>
            <person name="Bhattacharyya M."/>
            <person name="Eckstein S."/>
            <person name="Jensen S."/>
            <person name="Barco R."/>
            <person name="Macalady J."/>
            <person name="Amend J."/>
        </authorList>
    </citation>
    <scope>NUCLEOTIDE SEQUENCE</scope>
    <source>
        <strain evidence="6">RS19-109</strain>
    </source>
</reference>
<dbReference type="Gene3D" id="1.10.3210.10">
    <property type="entry name" value="Hypothetical protein af1432"/>
    <property type="match status" value="1"/>
</dbReference>
<reference evidence="6" key="2">
    <citation type="submission" date="2022-10" db="EMBL/GenBank/DDBJ databases">
        <authorList>
            <person name="Aronson H.S."/>
        </authorList>
    </citation>
    <scope>NUCLEOTIDE SEQUENCE</scope>
    <source>
        <strain evidence="6">RS19-109</strain>
    </source>
</reference>
<feature type="domain" description="Response regulatory" evidence="3">
    <location>
        <begin position="14"/>
        <end position="130"/>
    </location>
</feature>
<organism evidence="6 7">
    <name type="scientific">Thiovibrio frasassiensis</name>
    <dbReference type="NCBI Taxonomy" id="2984131"/>
    <lineage>
        <taxon>Bacteria</taxon>
        <taxon>Pseudomonadati</taxon>
        <taxon>Thermodesulfobacteriota</taxon>
        <taxon>Desulfobulbia</taxon>
        <taxon>Desulfobulbales</taxon>
        <taxon>Thiovibrionaceae</taxon>
        <taxon>Thiovibrio</taxon>
    </lineage>
</organism>
<evidence type="ECO:0000259" key="4">
    <source>
        <dbReference type="PROSITE" id="PS51831"/>
    </source>
</evidence>
<accession>A0A9X4MFD0</accession>
<evidence type="ECO:0000313" key="7">
    <source>
        <dbReference type="Proteomes" id="UP001154240"/>
    </source>
</evidence>
<keyword evidence="1" id="KW-0597">Phosphoprotein</keyword>
<dbReference type="Pfam" id="PF00072">
    <property type="entry name" value="Response_reg"/>
    <property type="match status" value="1"/>
</dbReference>
<feature type="coiled-coil region" evidence="2">
    <location>
        <begin position="139"/>
        <end position="166"/>
    </location>
</feature>
<comment type="caution">
    <text evidence="6">The sequence shown here is derived from an EMBL/GenBank/DDBJ whole genome shotgun (WGS) entry which is preliminary data.</text>
</comment>
<dbReference type="InterPro" id="IPR037522">
    <property type="entry name" value="HD_GYP_dom"/>
</dbReference>
<evidence type="ECO:0000256" key="2">
    <source>
        <dbReference type="SAM" id="Coils"/>
    </source>
</evidence>
<dbReference type="InterPro" id="IPR011006">
    <property type="entry name" value="CheY-like_superfamily"/>
</dbReference>
<dbReference type="EMBL" id="JAPHEH010000001">
    <property type="protein sequence ID" value="MDG4475278.1"/>
    <property type="molecule type" value="Genomic_DNA"/>
</dbReference>
<name>A0A9X4MFD0_9BACT</name>
<dbReference type="GO" id="GO:0000160">
    <property type="term" value="P:phosphorelay signal transduction system"/>
    <property type="evidence" value="ECO:0007669"/>
    <property type="project" value="InterPro"/>
</dbReference>
<proteinExistence type="predicted"/>
<sequence>MSESPSPSSPEKGKILFVDDEENILRSLQRLFMDEEVEVFTAPSGAKGLEILAREAGVGVIVSDQRMPEMLGVDFLEKSKAISPQSIRILLTGYADVNAAIDAINRGGTFRYLNKPWNDEELVQTVKGALQMYRLLSENKRLTAIVKKQNAELKKWNTELETIVQEQTTELRKSYESLRVINGRLRANFKNTIVAFSGLIELRDKRMRTHSRNVAEVTVNVAKQLGLESEEREIIMVAALLHDIGKIGIPDLMLAREAEQMNFAEREEYLLHPVRGQAAIDRIEELREAGLIIRAHHESYDGNGFPDGLKKGDIPLGARIIALADYIERKIRKAMGARGFEAVRKEVELQKGIFFDPKLVPVVLAQAEAFYKKIRPRTDHIEIELLPGDLQEGMEASRDVFSGTGILLLTKGTILAKPSIMLLKRYYELDPGTQGVFVSVKE</sequence>
<feature type="modified residue" description="4-aspartylphosphate" evidence="1">
    <location>
        <position position="64"/>
    </location>
</feature>
<dbReference type="Proteomes" id="UP001154240">
    <property type="component" value="Unassembled WGS sequence"/>
</dbReference>
<dbReference type="PROSITE" id="PS51832">
    <property type="entry name" value="HD_GYP"/>
    <property type="match status" value="1"/>
</dbReference>
<keyword evidence="7" id="KW-1185">Reference proteome</keyword>
<dbReference type="InterPro" id="IPR003607">
    <property type="entry name" value="HD/PDEase_dom"/>
</dbReference>
<dbReference type="RefSeq" id="WP_307632253.1">
    <property type="nucleotide sequence ID" value="NZ_JAPHEH010000001.1"/>
</dbReference>
<dbReference type="SMART" id="SM00448">
    <property type="entry name" value="REC"/>
    <property type="match status" value="1"/>
</dbReference>
<dbReference type="CDD" id="cd00077">
    <property type="entry name" value="HDc"/>
    <property type="match status" value="1"/>
</dbReference>
<dbReference type="InterPro" id="IPR052020">
    <property type="entry name" value="Cyclic_di-GMP/3'3'-cGAMP_PDE"/>
</dbReference>
<dbReference type="Pfam" id="PF13487">
    <property type="entry name" value="HD_5"/>
    <property type="match status" value="1"/>
</dbReference>